<dbReference type="InterPro" id="IPR016024">
    <property type="entry name" value="ARM-type_fold"/>
</dbReference>
<feature type="domain" description="W2" evidence="2">
    <location>
        <begin position="247"/>
        <end position="414"/>
    </location>
</feature>
<evidence type="ECO:0000259" key="2">
    <source>
        <dbReference type="PROSITE" id="PS51363"/>
    </source>
</evidence>
<dbReference type="PANTHER" id="PTHR14208">
    <property type="entry name" value="BASIC LEUCINE ZIPPER AND W2 DOMAIN-CONTAINING PROTEIN"/>
    <property type="match status" value="1"/>
</dbReference>
<evidence type="ECO:0000313" key="4">
    <source>
        <dbReference type="Proteomes" id="UP000008792"/>
    </source>
</evidence>
<accession>B4M756</accession>
<dbReference type="InterPro" id="IPR057397">
    <property type="entry name" value="HEAT_5MP1_2"/>
</dbReference>
<dbReference type="AlphaFoldDB" id="B4M756"/>
<dbReference type="GO" id="GO:0016020">
    <property type="term" value="C:membrane"/>
    <property type="evidence" value="ECO:0007669"/>
    <property type="project" value="TreeGrafter"/>
</dbReference>
<sequence>MASKYILPCFRLKSNRTKKEKDNECLAYRNELVEALDRTKGKLEASWKALDNIVSKPIYQRLSGQLYDVLYTGGLLTSDGKLPTRGDLKLRTSYCVFTTHVELNALRVYEQLVKRLRCRHKHLDVAFEPHAQRLLTLLGGFEEGARRRLALLMALYLIDGQINPRTLLALGQQQASIDEGLAMEFMLVVCSTLKRERGANFMLQMLKKSGLDGKIISFMPPMLRSDLYFQQVYQESDLDEVIKLHETRAGQELRKCLQQRLLDDFREKLPHVEVVRNVREFQREHHMSDSEVIGIVWQTINSNASCSSPANSSPEQTIRRLQTYAPLLNALCSTDSAQIALLMRLQEWCYEHHALFKSFERFAVHLYRAGVINEDAIVRWYEVDHIDKGKVAFLDQMRRFVHWLHSDSDANARVDYNTYVTNRRQTQQRSQTIYSDVIGPSLNANINFAKYS</sequence>
<dbReference type="PhylomeDB" id="B4M756"/>
<dbReference type="InterPro" id="IPR051245">
    <property type="entry name" value="eIF5-mimic_regulator"/>
</dbReference>
<dbReference type="InterPro" id="IPR043510">
    <property type="entry name" value="W2_5MP1/2"/>
</dbReference>
<dbReference type="Pfam" id="PF25504">
    <property type="entry name" value="HEAT_5MP1_2"/>
    <property type="match status" value="1"/>
</dbReference>
<gene>
    <name evidence="3" type="primary">Dvir\GJ16515</name>
    <name evidence="3" type="ORF">Dvir_GJ16515</name>
</gene>
<evidence type="ECO:0000256" key="1">
    <source>
        <dbReference type="ARBA" id="ARBA00008151"/>
    </source>
</evidence>
<dbReference type="PROSITE" id="PS51363">
    <property type="entry name" value="W2"/>
    <property type="match status" value="1"/>
</dbReference>
<dbReference type="PANTHER" id="PTHR14208:SF2">
    <property type="entry name" value="PROTEIN KRASAVIETZ"/>
    <property type="match status" value="1"/>
</dbReference>
<comment type="similarity">
    <text evidence="1">Belongs to the BZW family.</text>
</comment>
<dbReference type="CDD" id="cd11560">
    <property type="entry name" value="W2_eIF5C_like"/>
    <property type="match status" value="1"/>
</dbReference>
<keyword evidence="4" id="KW-1185">Reference proteome</keyword>
<dbReference type="Gene3D" id="1.25.40.180">
    <property type="match status" value="1"/>
</dbReference>
<dbReference type="HOGENOM" id="CLU_032849_0_1_1"/>
<dbReference type="eggNOG" id="KOG2297">
    <property type="taxonomic scope" value="Eukaryota"/>
</dbReference>
<dbReference type="OrthoDB" id="1727522at2759"/>
<dbReference type="Pfam" id="PF02020">
    <property type="entry name" value="W2"/>
    <property type="match status" value="1"/>
</dbReference>
<reference evidence="3 4" key="1">
    <citation type="journal article" date="2007" name="Nature">
        <title>Evolution of genes and genomes on the Drosophila phylogeny.</title>
        <authorList>
            <consortium name="Drosophila 12 Genomes Consortium"/>
            <person name="Clark A.G."/>
            <person name="Eisen M.B."/>
            <person name="Smith D.R."/>
            <person name="Bergman C.M."/>
            <person name="Oliver B."/>
            <person name="Markow T.A."/>
            <person name="Kaufman T.C."/>
            <person name="Kellis M."/>
            <person name="Gelbart W."/>
            <person name="Iyer V.N."/>
            <person name="Pollard D.A."/>
            <person name="Sackton T.B."/>
            <person name="Larracuente A.M."/>
            <person name="Singh N.D."/>
            <person name="Abad J.P."/>
            <person name="Abt D.N."/>
            <person name="Adryan B."/>
            <person name="Aguade M."/>
            <person name="Akashi H."/>
            <person name="Anderson W.W."/>
            <person name="Aquadro C.F."/>
            <person name="Ardell D.H."/>
            <person name="Arguello R."/>
            <person name="Artieri C.G."/>
            <person name="Barbash D.A."/>
            <person name="Barker D."/>
            <person name="Barsanti P."/>
            <person name="Batterham P."/>
            <person name="Batzoglou S."/>
            <person name="Begun D."/>
            <person name="Bhutkar A."/>
            <person name="Blanco E."/>
            <person name="Bosak S.A."/>
            <person name="Bradley R.K."/>
            <person name="Brand A.D."/>
            <person name="Brent M.R."/>
            <person name="Brooks A.N."/>
            <person name="Brown R.H."/>
            <person name="Butlin R.K."/>
            <person name="Caggese C."/>
            <person name="Calvi B.R."/>
            <person name="Bernardo de Carvalho A."/>
            <person name="Caspi A."/>
            <person name="Castrezana S."/>
            <person name="Celniker S.E."/>
            <person name="Chang J.L."/>
            <person name="Chapple C."/>
            <person name="Chatterji S."/>
            <person name="Chinwalla A."/>
            <person name="Civetta A."/>
            <person name="Clifton S.W."/>
            <person name="Comeron J.M."/>
            <person name="Costello J.C."/>
            <person name="Coyne J.A."/>
            <person name="Daub J."/>
            <person name="David R.G."/>
            <person name="Delcher A.L."/>
            <person name="Delehaunty K."/>
            <person name="Do C.B."/>
            <person name="Ebling H."/>
            <person name="Edwards K."/>
            <person name="Eickbush T."/>
            <person name="Evans J.D."/>
            <person name="Filipski A."/>
            <person name="Findeiss S."/>
            <person name="Freyhult E."/>
            <person name="Fulton L."/>
            <person name="Fulton R."/>
            <person name="Garcia A.C."/>
            <person name="Gardiner A."/>
            <person name="Garfield D.A."/>
            <person name="Garvin B.E."/>
            <person name="Gibson G."/>
            <person name="Gilbert D."/>
            <person name="Gnerre S."/>
            <person name="Godfrey J."/>
            <person name="Good R."/>
            <person name="Gotea V."/>
            <person name="Gravely B."/>
            <person name="Greenberg A.J."/>
            <person name="Griffiths-Jones S."/>
            <person name="Gross S."/>
            <person name="Guigo R."/>
            <person name="Gustafson E.A."/>
            <person name="Haerty W."/>
            <person name="Hahn M.W."/>
            <person name="Halligan D.L."/>
            <person name="Halpern A.L."/>
            <person name="Halter G.M."/>
            <person name="Han M.V."/>
            <person name="Heger A."/>
            <person name="Hillier L."/>
            <person name="Hinrichs A.S."/>
            <person name="Holmes I."/>
            <person name="Hoskins R.A."/>
            <person name="Hubisz M.J."/>
            <person name="Hultmark D."/>
            <person name="Huntley M.A."/>
            <person name="Jaffe D.B."/>
            <person name="Jagadeeshan S."/>
            <person name="Jeck W.R."/>
            <person name="Johnson J."/>
            <person name="Jones C.D."/>
            <person name="Jordan W.C."/>
            <person name="Karpen G.H."/>
            <person name="Kataoka E."/>
            <person name="Keightley P.D."/>
            <person name="Kheradpour P."/>
            <person name="Kirkness E.F."/>
            <person name="Koerich L.B."/>
            <person name="Kristiansen K."/>
            <person name="Kudrna D."/>
            <person name="Kulathinal R.J."/>
            <person name="Kumar S."/>
            <person name="Kwok R."/>
            <person name="Lander E."/>
            <person name="Langley C.H."/>
            <person name="Lapoint R."/>
            <person name="Lazzaro B.P."/>
            <person name="Lee S.J."/>
            <person name="Levesque L."/>
            <person name="Li R."/>
            <person name="Lin C.F."/>
            <person name="Lin M.F."/>
            <person name="Lindblad-Toh K."/>
            <person name="Llopart A."/>
            <person name="Long M."/>
            <person name="Low L."/>
            <person name="Lozovsky E."/>
            <person name="Lu J."/>
            <person name="Luo M."/>
            <person name="Machado C.A."/>
            <person name="Makalowski W."/>
            <person name="Marzo M."/>
            <person name="Matsuda M."/>
            <person name="Matzkin L."/>
            <person name="McAllister B."/>
            <person name="McBride C.S."/>
            <person name="McKernan B."/>
            <person name="McKernan K."/>
            <person name="Mendez-Lago M."/>
            <person name="Minx P."/>
            <person name="Mollenhauer M.U."/>
            <person name="Montooth K."/>
            <person name="Mount S.M."/>
            <person name="Mu X."/>
            <person name="Myers E."/>
            <person name="Negre B."/>
            <person name="Newfeld S."/>
            <person name="Nielsen R."/>
            <person name="Noor M.A."/>
            <person name="O'Grady P."/>
            <person name="Pachter L."/>
            <person name="Papaceit M."/>
            <person name="Parisi M.J."/>
            <person name="Parisi M."/>
            <person name="Parts L."/>
            <person name="Pedersen J.S."/>
            <person name="Pesole G."/>
            <person name="Phillippy A.M."/>
            <person name="Ponting C.P."/>
            <person name="Pop M."/>
            <person name="Porcelli D."/>
            <person name="Powell J.R."/>
            <person name="Prohaska S."/>
            <person name="Pruitt K."/>
            <person name="Puig M."/>
            <person name="Quesneville H."/>
            <person name="Ram K.R."/>
            <person name="Rand D."/>
            <person name="Rasmussen M.D."/>
            <person name="Reed L.K."/>
            <person name="Reenan R."/>
            <person name="Reily A."/>
            <person name="Remington K.A."/>
            <person name="Rieger T.T."/>
            <person name="Ritchie M.G."/>
            <person name="Robin C."/>
            <person name="Rogers Y.H."/>
            <person name="Rohde C."/>
            <person name="Rozas J."/>
            <person name="Rubenfield M.J."/>
            <person name="Ruiz A."/>
            <person name="Russo S."/>
            <person name="Salzberg S.L."/>
            <person name="Sanchez-Gracia A."/>
            <person name="Saranga D.J."/>
            <person name="Sato H."/>
            <person name="Schaeffer S.W."/>
            <person name="Schatz M.C."/>
            <person name="Schlenke T."/>
            <person name="Schwartz R."/>
            <person name="Segarra C."/>
            <person name="Singh R.S."/>
            <person name="Sirot L."/>
            <person name="Sirota M."/>
            <person name="Sisneros N.B."/>
            <person name="Smith C.D."/>
            <person name="Smith T.F."/>
            <person name="Spieth J."/>
            <person name="Stage D.E."/>
            <person name="Stark A."/>
            <person name="Stephan W."/>
            <person name="Strausberg R.L."/>
            <person name="Strempel S."/>
            <person name="Sturgill D."/>
            <person name="Sutton G."/>
            <person name="Sutton G.G."/>
            <person name="Tao W."/>
            <person name="Teichmann S."/>
            <person name="Tobari Y.N."/>
            <person name="Tomimura Y."/>
            <person name="Tsolas J.M."/>
            <person name="Valente V.L."/>
            <person name="Venter E."/>
            <person name="Venter J.C."/>
            <person name="Vicario S."/>
            <person name="Vieira F.G."/>
            <person name="Vilella A.J."/>
            <person name="Villasante A."/>
            <person name="Walenz B."/>
            <person name="Wang J."/>
            <person name="Wasserman M."/>
            <person name="Watts T."/>
            <person name="Wilson D."/>
            <person name="Wilson R.K."/>
            <person name="Wing R.A."/>
            <person name="Wolfner M.F."/>
            <person name="Wong A."/>
            <person name="Wong G.K."/>
            <person name="Wu C.I."/>
            <person name="Wu G."/>
            <person name="Yamamoto D."/>
            <person name="Yang H.P."/>
            <person name="Yang S.P."/>
            <person name="Yorke J.A."/>
            <person name="Yoshida K."/>
            <person name="Zdobnov E."/>
            <person name="Zhang P."/>
            <person name="Zhang Y."/>
            <person name="Zimin A.V."/>
            <person name="Baldwin J."/>
            <person name="Abdouelleil A."/>
            <person name="Abdulkadir J."/>
            <person name="Abebe A."/>
            <person name="Abera B."/>
            <person name="Abreu J."/>
            <person name="Acer S.C."/>
            <person name="Aftuck L."/>
            <person name="Alexander A."/>
            <person name="An P."/>
            <person name="Anderson E."/>
            <person name="Anderson S."/>
            <person name="Arachi H."/>
            <person name="Azer M."/>
            <person name="Bachantsang P."/>
            <person name="Barry A."/>
            <person name="Bayul T."/>
            <person name="Berlin A."/>
            <person name="Bessette D."/>
            <person name="Bloom T."/>
            <person name="Blye J."/>
            <person name="Boguslavskiy L."/>
            <person name="Bonnet C."/>
            <person name="Boukhgalter B."/>
            <person name="Bourzgui I."/>
            <person name="Brown A."/>
            <person name="Cahill P."/>
            <person name="Channer S."/>
            <person name="Cheshatsang Y."/>
            <person name="Chuda L."/>
            <person name="Citroen M."/>
            <person name="Collymore A."/>
            <person name="Cooke P."/>
            <person name="Costello M."/>
            <person name="D'Aco K."/>
            <person name="Daza R."/>
            <person name="De Haan G."/>
            <person name="DeGray S."/>
            <person name="DeMaso C."/>
            <person name="Dhargay N."/>
            <person name="Dooley K."/>
            <person name="Dooley E."/>
            <person name="Doricent M."/>
            <person name="Dorje P."/>
            <person name="Dorjee K."/>
            <person name="Dupes A."/>
            <person name="Elong R."/>
            <person name="Falk J."/>
            <person name="Farina A."/>
            <person name="Faro S."/>
            <person name="Ferguson D."/>
            <person name="Fisher S."/>
            <person name="Foley C.D."/>
            <person name="Franke A."/>
            <person name="Friedrich D."/>
            <person name="Gadbois L."/>
            <person name="Gearin G."/>
            <person name="Gearin C.R."/>
            <person name="Giannoukos G."/>
            <person name="Goode T."/>
            <person name="Graham J."/>
            <person name="Grandbois E."/>
            <person name="Grewal S."/>
            <person name="Gyaltsen K."/>
            <person name="Hafez N."/>
            <person name="Hagos B."/>
            <person name="Hall J."/>
            <person name="Henson C."/>
            <person name="Hollinger A."/>
            <person name="Honan T."/>
            <person name="Huard M.D."/>
            <person name="Hughes L."/>
            <person name="Hurhula B."/>
            <person name="Husby M.E."/>
            <person name="Kamat A."/>
            <person name="Kanga B."/>
            <person name="Kashin S."/>
            <person name="Khazanovich D."/>
            <person name="Kisner P."/>
            <person name="Lance K."/>
            <person name="Lara M."/>
            <person name="Lee W."/>
            <person name="Lennon N."/>
            <person name="Letendre F."/>
            <person name="LeVine R."/>
            <person name="Lipovsky A."/>
            <person name="Liu X."/>
            <person name="Liu J."/>
            <person name="Liu S."/>
            <person name="Lokyitsang T."/>
            <person name="Lokyitsang Y."/>
            <person name="Lubonja R."/>
            <person name="Lui A."/>
            <person name="MacDonald P."/>
            <person name="Magnisalis V."/>
            <person name="Maru K."/>
            <person name="Matthews C."/>
            <person name="McCusker W."/>
            <person name="McDonough S."/>
            <person name="Mehta T."/>
            <person name="Meldrim J."/>
            <person name="Meneus L."/>
            <person name="Mihai O."/>
            <person name="Mihalev A."/>
            <person name="Mihova T."/>
            <person name="Mittelman R."/>
            <person name="Mlenga V."/>
            <person name="Montmayeur A."/>
            <person name="Mulrain L."/>
            <person name="Navidi A."/>
            <person name="Naylor J."/>
            <person name="Negash T."/>
            <person name="Nguyen T."/>
            <person name="Nguyen N."/>
            <person name="Nicol R."/>
            <person name="Norbu C."/>
            <person name="Norbu N."/>
            <person name="Novod N."/>
            <person name="O'Neill B."/>
            <person name="Osman S."/>
            <person name="Markiewicz E."/>
            <person name="Oyono O.L."/>
            <person name="Patti C."/>
            <person name="Phunkhang P."/>
            <person name="Pierre F."/>
            <person name="Priest M."/>
            <person name="Raghuraman S."/>
            <person name="Rege F."/>
            <person name="Reyes R."/>
            <person name="Rise C."/>
            <person name="Rogov P."/>
            <person name="Ross K."/>
            <person name="Ryan E."/>
            <person name="Settipalli S."/>
            <person name="Shea T."/>
            <person name="Sherpa N."/>
            <person name="Shi L."/>
            <person name="Shih D."/>
            <person name="Sparrow T."/>
            <person name="Spaulding J."/>
            <person name="Stalker J."/>
            <person name="Stange-Thomann N."/>
            <person name="Stavropoulos S."/>
            <person name="Stone C."/>
            <person name="Strader C."/>
            <person name="Tesfaye S."/>
            <person name="Thomson T."/>
            <person name="Thoulutsang Y."/>
            <person name="Thoulutsang D."/>
            <person name="Topham K."/>
            <person name="Topping I."/>
            <person name="Tsamla T."/>
            <person name="Vassiliev H."/>
            <person name="Vo A."/>
            <person name="Wangchuk T."/>
            <person name="Wangdi T."/>
            <person name="Weiand M."/>
            <person name="Wilkinson J."/>
            <person name="Wilson A."/>
            <person name="Yadav S."/>
            <person name="Young G."/>
            <person name="Yu Q."/>
            <person name="Zembek L."/>
            <person name="Zhong D."/>
            <person name="Zimmer A."/>
            <person name="Zwirko Z."/>
            <person name="Jaffe D.B."/>
            <person name="Alvarez P."/>
            <person name="Brockman W."/>
            <person name="Butler J."/>
            <person name="Chin C."/>
            <person name="Gnerre S."/>
            <person name="Grabherr M."/>
            <person name="Kleber M."/>
            <person name="Mauceli E."/>
            <person name="MacCallum I."/>
        </authorList>
    </citation>
    <scope>NUCLEOTIDE SEQUENCE [LARGE SCALE GENOMIC DNA]</scope>
    <source>
        <strain evidence="4">Tucson 15010-1051.87</strain>
    </source>
</reference>
<name>B4M756_DROVI</name>
<protein>
    <recommendedName>
        <fullName evidence="2">W2 domain-containing protein</fullName>
    </recommendedName>
</protein>
<dbReference type="OMA" id="IVRWYEV"/>
<dbReference type="EMBL" id="CH940653">
    <property type="protein sequence ID" value="EDW62623.1"/>
    <property type="molecule type" value="Genomic_DNA"/>
</dbReference>
<evidence type="ECO:0000313" key="3">
    <source>
        <dbReference type="EMBL" id="EDW62623.1"/>
    </source>
</evidence>
<organism evidence="3 4">
    <name type="scientific">Drosophila virilis</name>
    <name type="common">Fruit fly</name>
    <dbReference type="NCBI Taxonomy" id="7244"/>
    <lineage>
        <taxon>Eukaryota</taxon>
        <taxon>Metazoa</taxon>
        <taxon>Ecdysozoa</taxon>
        <taxon>Arthropoda</taxon>
        <taxon>Hexapoda</taxon>
        <taxon>Insecta</taxon>
        <taxon>Pterygota</taxon>
        <taxon>Neoptera</taxon>
        <taxon>Endopterygota</taxon>
        <taxon>Diptera</taxon>
        <taxon>Brachycera</taxon>
        <taxon>Muscomorpha</taxon>
        <taxon>Ephydroidea</taxon>
        <taxon>Drosophilidae</taxon>
        <taxon>Drosophila</taxon>
    </lineage>
</organism>
<dbReference type="Proteomes" id="UP000008792">
    <property type="component" value="Unassembled WGS sequence"/>
</dbReference>
<dbReference type="GO" id="GO:0005737">
    <property type="term" value="C:cytoplasm"/>
    <property type="evidence" value="ECO:0007669"/>
    <property type="project" value="TreeGrafter"/>
</dbReference>
<proteinExistence type="inferred from homology"/>
<dbReference type="InterPro" id="IPR003307">
    <property type="entry name" value="W2_domain"/>
</dbReference>
<dbReference type="InParanoid" id="B4M756"/>
<dbReference type="SUPFAM" id="SSF48371">
    <property type="entry name" value="ARM repeat"/>
    <property type="match status" value="1"/>
</dbReference>
<dbReference type="SMART" id="SM00515">
    <property type="entry name" value="eIF5C"/>
    <property type="match status" value="1"/>
</dbReference>